<dbReference type="GO" id="GO:0006270">
    <property type="term" value="P:DNA replication initiation"/>
    <property type="evidence" value="ECO:0007669"/>
    <property type="project" value="InterPro"/>
</dbReference>
<dbReference type="GO" id="GO:0003697">
    <property type="term" value="F:single-stranded DNA binding"/>
    <property type="evidence" value="ECO:0007669"/>
    <property type="project" value="TreeGrafter"/>
</dbReference>
<keyword evidence="5" id="KW-0131">Cell cycle</keyword>
<evidence type="ECO:0000313" key="7">
    <source>
        <dbReference type="WBParaSite" id="PTRK_0001697300.1"/>
    </source>
</evidence>
<evidence type="ECO:0000256" key="1">
    <source>
        <dbReference type="ARBA" id="ARBA00004123"/>
    </source>
</evidence>
<keyword evidence="4" id="KW-0539">Nucleus</keyword>
<name>A0A0N5A5J2_PARTI</name>
<sequence length="564" mass="64790">MMIISEEFKKQFYDIITQRTTCVILNTDADALCAFKILNTLLKFDDIGVTFVAIDSNSDLQNVMNGCVQEGGAILLINCGINKNLTLFETPDDVIIFVLDSRRPACLENIYTDKDLRILIPDCDIEDMQIPSYNKICEYNSSDDEDVENDESNLERQLRLEGRARKYNQNQRNEITAYYKFSWTAIASSIFMLELAHSLGKSNVELMWCGVVGLTSQMIDKLITQDAFTNACVERLSMLIKKFTTLKADGLDRSDDKMRLTFDLELLLPLYRHWTLEKSMSQAENYIAKAKLYTQGGKGKMKHLLVDLGIELSEVTQNYSTLNAERRKEIFKILLEDQMKKYAGFTAHFGYYTKYSASDFSRILSNEMAKNVTKEPASKRIMNAWVLLGNFIEGFTQKENVPKAIEDYKVSLEAVTELAYNYLNTSQVFITRQYCIIRPHSTLDLHYLHSSHFFGIFASMIKKCYTASKRNRNIFSVPLLFEIPGFGDTVEYTKIIGHMPLNTNYSDDGYIKNSISSIFYNVLQSSSHIVYLKESFDPNVVYVRMDQRHSFYDAVGIYIESNII</sequence>
<dbReference type="GO" id="GO:0000727">
    <property type="term" value="P:double-strand break repair via break-induced replication"/>
    <property type="evidence" value="ECO:0007669"/>
    <property type="project" value="TreeGrafter"/>
</dbReference>
<keyword evidence="6" id="KW-1185">Reference proteome</keyword>
<keyword evidence="3" id="KW-0235">DNA replication</keyword>
<dbReference type="AlphaFoldDB" id="A0A0N5A5J2"/>
<dbReference type="Proteomes" id="UP000038045">
    <property type="component" value="Unplaced"/>
</dbReference>
<dbReference type="PANTHER" id="PTHR10507">
    <property type="entry name" value="CDC45-RELATED PROTEIN"/>
    <property type="match status" value="1"/>
</dbReference>
<organism evidence="6 7">
    <name type="scientific">Parastrongyloides trichosuri</name>
    <name type="common">Possum-specific nematode worm</name>
    <dbReference type="NCBI Taxonomy" id="131310"/>
    <lineage>
        <taxon>Eukaryota</taxon>
        <taxon>Metazoa</taxon>
        <taxon>Ecdysozoa</taxon>
        <taxon>Nematoda</taxon>
        <taxon>Chromadorea</taxon>
        <taxon>Rhabditida</taxon>
        <taxon>Tylenchina</taxon>
        <taxon>Panagrolaimomorpha</taxon>
        <taxon>Strongyloidoidea</taxon>
        <taxon>Strongyloididae</taxon>
        <taxon>Parastrongyloides</taxon>
    </lineage>
</organism>
<accession>A0A0N5A5J2</accession>
<dbReference type="STRING" id="131310.A0A0N5A5J2"/>
<evidence type="ECO:0000256" key="3">
    <source>
        <dbReference type="ARBA" id="ARBA00022705"/>
    </source>
</evidence>
<dbReference type="GO" id="GO:0003682">
    <property type="term" value="F:chromatin binding"/>
    <property type="evidence" value="ECO:0007669"/>
    <property type="project" value="TreeGrafter"/>
</dbReference>
<comment type="similarity">
    <text evidence="2">Belongs to the CDC45 family.</text>
</comment>
<evidence type="ECO:0000313" key="6">
    <source>
        <dbReference type="Proteomes" id="UP000038045"/>
    </source>
</evidence>
<proteinExistence type="inferred from homology"/>
<dbReference type="WBParaSite" id="PTRK_0001697300.1">
    <property type="protein sequence ID" value="PTRK_0001697300.1"/>
    <property type="gene ID" value="PTRK_0001697300"/>
</dbReference>
<dbReference type="Pfam" id="PF02724">
    <property type="entry name" value="CDC45"/>
    <property type="match status" value="1"/>
</dbReference>
<dbReference type="PANTHER" id="PTHR10507:SF0">
    <property type="entry name" value="CELL DIVISION CONTROL PROTEIN 45 HOMOLOG"/>
    <property type="match status" value="1"/>
</dbReference>
<dbReference type="GO" id="GO:0031261">
    <property type="term" value="C:DNA replication preinitiation complex"/>
    <property type="evidence" value="ECO:0007669"/>
    <property type="project" value="TreeGrafter"/>
</dbReference>
<dbReference type="GO" id="GO:0003688">
    <property type="term" value="F:DNA replication origin binding"/>
    <property type="evidence" value="ECO:0007669"/>
    <property type="project" value="TreeGrafter"/>
</dbReference>
<dbReference type="GO" id="GO:1902977">
    <property type="term" value="P:mitotic DNA replication preinitiation complex assembly"/>
    <property type="evidence" value="ECO:0007669"/>
    <property type="project" value="TreeGrafter"/>
</dbReference>
<protein>
    <submittedName>
        <fullName evidence="7">Cell division control protein 45-like protein</fullName>
    </submittedName>
</protein>
<evidence type="ECO:0000256" key="5">
    <source>
        <dbReference type="ARBA" id="ARBA00023306"/>
    </source>
</evidence>
<dbReference type="InterPro" id="IPR003874">
    <property type="entry name" value="CDC45"/>
</dbReference>
<evidence type="ECO:0000256" key="2">
    <source>
        <dbReference type="ARBA" id="ARBA00010727"/>
    </source>
</evidence>
<reference evidence="7" key="1">
    <citation type="submission" date="2017-02" db="UniProtKB">
        <authorList>
            <consortium name="WormBaseParasite"/>
        </authorList>
    </citation>
    <scope>IDENTIFICATION</scope>
</reference>
<comment type="subcellular location">
    <subcellularLocation>
        <location evidence="1">Nucleus</location>
    </subcellularLocation>
</comment>
<evidence type="ECO:0000256" key="4">
    <source>
        <dbReference type="ARBA" id="ARBA00023242"/>
    </source>
</evidence>